<dbReference type="EC" id="3.1.4.46" evidence="2"/>
<dbReference type="Gene3D" id="3.20.20.190">
    <property type="entry name" value="Phosphatidylinositol (PI) phosphodiesterase"/>
    <property type="match status" value="1"/>
</dbReference>
<dbReference type="Pfam" id="PF03009">
    <property type="entry name" value="GDPD"/>
    <property type="match status" value="1"/>
</dbReference>
<reference evidence="2 3" key="1">
    <citation type="submission" date="2020-11" db="EMBL/GenBank/DDBJ databases">
        <title>WGS of Herminiimonas contaminans strain Marseille-Q4544 isolated from planarians Schmidtea mediterranea.</title>
        <authorList>
            <person name="Kangale L."/>
        </authorList>
    </citation>
    <scope>NUCLEOTIDE SEQUENCE [LARGE SCALE GENOMIC DNA]</scope>
    <source>
        <strain evidence="2 3">Marseille-Q4544</strain>
    </source>
</reference>
<sequence length="260" mass="28658">MWPYPKIVAHRGGGVLAPENTIAAMRCGLTHGFYAVEFDVMLSKDGVPMVMHDPELGRTVQGEGSIADYTAQELMELDAGAWFGVNFIGEPVPSFEQVAHFCIHHNIWMNIEIKPVPGFEDQTGWVVAQAVKRLFEHSLDRTPGALPLLSSFSFDALRAAQLAAPDIPRAFLMDEVTPDWHERLLALGAISLNTNHKHLTPLLARAVKEAGFGLFCYTVNEPARAQEILSWGVDGFCTDRIDLIGPRFGEEPAHISPSSR</sequence>
<dbReference type="PROSITE" id="PS51704">
    <property type="entry name" value="GP_PDE"/>
    <property type="match status" value="1"/>
</dbReference>
<dbReference type="PANTHER" id="PTHR46211:SF1">
    <property type="entry name" value="GLYCEROPHOSPHODIESTER PHOSPHODIESTERASE, CYTOPLASMIC"/>
    <property type="match status" value="1"/>
</dbReference>
<organism evidence="2 3">
    <name type="scientific">Herminiimonas contaminans</name>
    <dbReference type="NCBI Taxonomy" id="1111140"/>
    <lineage>
        <taxon>Bacteria</taxon>
        <taxon>Pseudomonadati</taxon>
        <taxon>Pseudomonadota</taxon>
        <taxon>Betaproteobacteria</taxon>
        <taxon>Burkholderiales</taxon>
        <taxon>Oxalobacteraceae</taxon>
        <taxon>Herminiimonas</taxon>
    </lineage>
</organism>
<evidence type="ECO:0000259" key="1">
    <source>
        <dbReference type="PROSITE" id="PS51704"/>
    </source>
</evidence>
<accession>A0ABS0EWU5</accession>
<evidence type="ECO:0000313" key="3">
    <source>
        <dbReference type="Proteomes" id="UP000657372"/>
    </source>
</evidence>
<protein>
    <submittedName>
        <fullName evidence="2">Glycerophosphodiester phosphodiesterase</fullName>
        <ecNumber evidence="2">3.1.4.46</ecNumber>
    </submittedName>
</protein>
<comment type="caution">
    <text evidence="2">The sequence shown here is derived from an EMBL/GenBank/DDBJ whole genome shotgun (WGS) entry which is preliminary data.</text>
</comment>
<dbReference type="PANTHER" id="PTHR46211">
    <property type="entry name" value="GLYCEROPHOSPHORYL DIESTER PHOSPHODIESTERASE"/>
    <property type="match status" value="1"/>
</dbReference>
<dbReference type="NCBIfam" id="NF006989">
    <property type="entry name" value="PRK09454.1"/>
    <property type="match status" value="1"/>
</dbReference>
<gene>
    <name evidence="2" type="primary">ugpQ</name>
    <name evidence="2" type="ORF">IXC47_16635</name>
</gene>
<dbReference type="Proteomes" id="UP000657372">
    <property type="component" value="Unassembled WGS sequence"/>
</dbReference>
<dbReference type="InterPro" id="IPR030395">
    <property type="entry name" value="GP_PDE_dom"/>
</dbReference>
<keyword evidence="3" id="KW-1185">Reference proteome</keyword>
<dbReference type="EMBL" id="JADOEL010000017">
    <property type="protein sequence ID" value="MBF8179311.1"/>
    <property type="molecule type" value="Genomic_DNA"/>
</dbReference>
<name>A0ABS0EWU5_9BURK</name>
<dbReference type="SUPFAM" id="SSF51695">
    <property type="entry name" value="PLC-like phosphodiesterases"/>
    <property type="match status" value="1"/>
</dbReference>
<dbReference type="RefSeq" id="WP_195876386.1">
    <property type="nucleotide sequence ID" value="NZ_JADOEL010000017.1"/>
</dbReference>
<dbReference type="CDD" id="cd08562">
    <property type="entry name" value="GDPD_EcUgpQ_like"/>
    <property type="match status" value="1"/>
</dbReference>
<proteinExistence type="predicted"/>
<keyword evidence="2" id="KW-0378">Hydrolase</keyword>
<feature type="domain" description="GP-PDE" evidence="1">
    <location>
        <begin position="5"/>
        <end position="248"/>
    </location>
</feature>
<evidence type="ECO:0000313" key="2">
    <source>
        <dbReference type="EMBL" id="MBF8179311.1"/>
    </source>
</evidence>
<dbReference type="InterPro" id="IPR017946">
    <property type="entry name" value="PLC-like_Pdiesterase_TIM-brl"/>
</dbReference>
<dbReference type="GO" id="GO:0008889">
    <property type="term" value="F:glycerophosphodiester phosphodiesterase activity"/>
    <property type="evidence" value="ECO:0007669"/>
    <property type="project" value="UniProtKB-EC"/>
</dbReference>